<name>A0A2A5WJQ6_9GAMM</name>
<dbReference type="Proteomes" id="UP000219327">
    <property type="component" value="Unassembled WGS sequence"/>
</dbReference>
<reference evidence="2 3" key="1">
    <citation type="submission" date="2017-08" db="EMBL/GenBank/DDBJ databases">
        <title>Fine stratification of microbial communities through a metagenomic profile of the photic zone.</title>
        <authorList>
            <person name="Haro-Moreno J.M."/>
            <person name="Lopez-Perez M."/>
            <person name="De La Torre J."/>
            <person name="Picazo A."/>
            <person name="Camacho A."/>
            <person name="Rodriguez-Valera F."/>
        </authorList>
    </citation>
    <scope>NUCLEOTIDE SEQUENCE [LARGE SCALE GENOMIC DNA]</scope>
    <source>
        <strain evidence="2">MED-G24</strain>
    </source>
</reference>
<dbReference type="EMBL" id="NTKD01000064">
    <property type="protein sequence ID" value="PDH36651.1"/>
    <property type="molecule type" value="Genomic_DNA"/>
</dbReference>
<dbReference type="AlphaFoldDB" id="A0A2A5WJQ6"/>
<organism evidence="2 3">
    <name type="scientific">OM182 bacterium MED-G24</name>
    <dbReference type="NCBI Taxonomy" id="1986255"/>
    <lineage>
        <taxon>Bacteria</taxon>
        <taxon>Pseudomonadati</taxon>
        <taxon>Pseudomonadota</taxon>
        <taxon>Gammaproteobacteria</taxon>
        <taxon>OMG group</taxon>
        <taxon>OM182 clade</taxon>
    </lineage>
</organism>
<evidence type="ECO:0000313" key="2">
    <source>
        <dbReference type="EMBL" id="PDH36651.1"/>
    </source>
</evidence>
<proteinExistence type="predicted"/>
<dbReference type="SUPFAM" id="SSF53300">
    <property type="entry name" value="vWA-like"/>
    <property type="match status" value="1"/>
</dbReference>
<gene>
    <name evidence="2" type="ORF">CNE99_09430</name>
</gene>
<dbReference type="PANTHER" id="PTHR33608">
    <property type="entry name" value="BLL2464 PROTEIN"/>
    <property type="match status" value="1"/>
</dbReference>
<evidence type="ECO:0000259" key="1">
    <source>
        <dbReference type="Pfam" id="PF01882"/>
    </source>
</evidence>
<dbReference type="InterPro" id="IPR036465">
    <property type="entry name" value="vWFA_dom_sf"/>
</dbReference>
<comment type="caution">
    <text evidence="2">The sequence shown here is derived from an EMBL/GenBank/DDBJ whole genome shotgun (WGS) entry which is preliminary data.</text>
</comment>
<evidence type="ECO:0000313" key="3">
    <source>
        <dbReference type="Proteomes" id="UP000219327"/>
    </source>
</evidence>
<dbReference type="Pfam" id="PF01882">
    <property type="entry name" value="DUF58"/>
    <property type="match status" value="1"/>
</dbReference>
<dbReference type="InterPro" id="IPR002881">
    <property type="entry name" value="DUF58"/>
</dbReference>
<dbReference type="PANTHER" id="PTHR33608:SF12">
    <property type="entry name" value="DUF58 DOMAIN-CONTAINING PROTEIN"/>
    <property type="match status" value="1"/>
</dbReference>
<sequence length="309" mass="34865">MTTSPAPQLSIKGGAYVSLDELIRLRHLGSDFESLQRQRNHNPLAGMIASRVHGRGMDFSEVRQYEPGDDVRTIDWRVTARTGKAHTKVFQEEKERPVLILTDQSHAMFFGSVFAFKSVIAAQAAALIAWYALSQGDCVGGIVFADREDDQFRPRRNKRTLLRMLNTIAEYNQRLTRDISGDGYLMRAIRNAREVSKHGTSIFIISDFRSLPASGLDHLEHLCSRHDVMAVHVADPLESELPPPERYTITNGLNRIQISTDNNNRQAFRSAYEDHVAHVKTTFARIGAEFLTLSTSDPIVDSLHRRVKP</sequence>
<accession>A0A2A5WJQ6</accession>
<protein>
    <submittedName>
        <fullName evidence="2">DUF58 domain-containing protein</fullName>
    </submittedName>
</protein>
<feature type="domain" description="DUF58" evidence="1">
    <location>
        <begin position="61"/>
        <end position="278"/>
    </location>
</feature>